<organism evidence="1 2">
    <name type="scientific">Pseudoalteromonas haloplanktis</name>
    <name type="common">Alteromonas haloplanktis</name>
    <dbReference type="NCBI Taxonomy" id="228"/>
    <lineage>
        <taxon>Bacteria</taxon>
        <taxon>Pseudomonadati</taxon>
        <taxon>Pseudomonadota</taxon>
        <taxon>Gammaproteobacteria</taxon>
        <taxon>Alteromonadales</taxon>
        <taxon>Pseudoalteromonadaceae</taxon>
        <taxon>Pseudoalteromonas</taxon>
    </lineage>
</organism>
<dbReference type="Proteomes" id="UP001152447">
    <property type="component" value="Unassembled WGS sequence"/>
</dbReference>
<dbReference type="AlphaFoldDB" id="A0A9W4VVI0"/>
<reference evidence="1" key="1">
    <citation type="submission" date="2022-07" db="EMBL/GenBank/DDBJ databases">
        <authorList>
            <person name="Criscuolo A."/>
        </authorList>
    </citation>
    <scope>NUCLEOTIDE SEQUENCE</scope>
    <source>
        <strain evidence="1">CIP103197</strain>
    </source>
</reference>
<comment type="caution">
    <text evidence="1">The sequence shown here is derived from an EMBL/GenBank/DDBJ whole genome shotgun (WGS) entry which is preliminary data.</text>
</comment>
<evidence type="ECO:0000313" key="1">
    <source>
        <dbReference type="EMBL" id="CAH9066393.1"/>
    </source>
</evidence>
<accession>A0A9W4VVI0</accession>
<gene>
    <name evidence="1" type="ORF">PSEHALCIP103_03577</name>
</gene>
<evidence type="ECO:0000313" key="2">
    <source>
        <dbReference type="Proteomes" id="UP001152447"/>
    </source>
</evidence>
<dbReference type="EMBL" id="CAMAPB010000101">
    <property type="protein sequence ID" value="CAH9066393.1"/>
    <property type="molecule type" value="Genomic_DNA"/>
</dbReference>
<dbReference type="InterPro" id="IPR046203">
    <property type="entry name" value="DUF6236"/>
</dbReference>
<protein>
    <submittedName>
        <fullName evidence="1">Uncharacterized protein</fullName>
    </submittedName>
</protein>
<proteinExistence type="predicted"/>
<keyword evidence="2" id="KW-1185">Reference proteome</keyword>
<name>A0A9W4VVI0_PSEHA</name>
<sequence>MKNSVIAAPAIISIHGNGFTMERGLSPQEIRYYALYWDKVVIPGSNLVYVGLPEEEILIQSGVIERPRVGFQGSFGGADIGNSFAVAQSAIAKKLMEEEKSTDWVLHQIGNKLSIPKEYIEQKNSLRFELVNLLPVPDGATPIADILEFKERRKTEFNALHECIELAYIEALKCPDPDLGVSRAIRELKESIENLDAVSNEKWERTSKFDFATEFNLDGGKIVNGIASGAAFDFFTNAFTLPVGSIIGGVASIFKFKAGYSSSFKPAANNSKLAFLSHANNERIIDK</sequence>
<dbReference type="Pfam" id="PF19749">
    <property type="entry name" value="DUF6236"/>
    <property type="match status" value="1"/>
</dbReference>
<dbReference type="RefSeq" id="WP_262977408.1">
    <property type="nucleotide sequence ID" value="NZ_CAMAPB010000101.1"/>
</dbReference>